<keyword evidence="2" id="KW-1185">Reference proteome</keyword>
<gene>
    <name evidence="1" type="ORF">SAMN02745219_00883</name>
</gene>
<evidence type="ECO:0000313" key="2">
    <source>
        <dbReference type="Proteomes" id="UP000184529"/>
    </source>
</evidence>
<reference evidence="2" key="1">
    <citation type="submission" date="2016-11" db="EMBL/GenBank/DDBJ databases">
        <authorList>
            <person name="Varghese N."/>
            <person name="Submissions S."/>
        </authorList>
    </citation>
    <scope>NUCLEOTIDE SEQUENCE [LARGE SCALE GENOMIC DNA]</scope>
    <source>
        <strain evidence="2">DSM 16057</strain>
    </source>
</reference>
<accession>A0A1M6DAS7</accession>
<protein>
    <submittedName>
        <fullName evidence="1">Uncharacterized protein</fullName>
    </submittedName>
</protein>
<sequence length="113" mass="13451">MSYLLGDYYYSAKEAELLNKGREVARIIAENTEQNRPAADVVDTLNRFWENRMVMISKDILMLMARSEFYNNTRRFWLEPADAQILLEGKTVSRRAIFHVLNNWLSLWQYLSR</sequence>
<dbReference type="EMBL" id="FQZM01000009">
    <property type="protein sequence ID" value="SHI70259.1"/>
    <property type="molecule type" value="Genomic_DNA"/>
</dbReference>
<dbReference type="AlphaFoldDB" id="A0A1M6DAS7"/>
<dbReference type="STRING" id="1121432.SAMN02745219_00883"/>
<name>A0A1M6DAS7_9FIRM</name>
<dbReference type="RefSeq" id="WP_072867548.1">
    <property type="nucleotide sequence ID" value="NZ_FQZM01000009.1"/>
</dbReference>
<dbReference type="Proteomes" id="UP000184529">
    <property type="component" value="Unassembled WGS sequence"/>
</dbReference>
<organism evidence="1 2">
    <name type="scientific">Desulfofundulus thermosubterraneus DSM 16057</name>
    <dbReference type="NCBI Taxonomy" id="1121432"/>
    <lineage>
        <taxon>Bacteria</taxon>
        <taxon>Bacillati</taxon>
        <taxon>Bacillota</taxon>
        <taxon>Clostridia</taxon>
        <taxon>Eubacteriales</taxon>
        <taxon>Peptococcaceae</taxon>
        <taxon>Desulfofundulus</taxon>
    </lineage>
</organism>
<evidence type="ECO:0000313" key="1">
    <source>
        <dbReference type="EMBL" id="SHI70259.1"/>
    </source>
</evidence>
<proteinExistence type="predicted"/>